<proteinExistence type="inferred from homology"/>
<feature type="domain" description="PUL" evidence="8">
    <location>
        <begin position="481"/>
        <end position="732"/>
    </location>
</feature>
<protein>
    <submittedName>
        <fullName evidence="9">Phospholipase A-2-activating protein</fullName>
    </submittedName>
</protein>
<evidence type="ECO:0000259" key="7">
    <source>
        <dbReference type="PROSITE" id="PS51394"/>
    </source>
</evidence>
<evidence type="ECO:0000256" key="6">
    <source>
        <dbReference type="PROSITE-ProRule" id="PRU00221"/>
    </source>
</evidence>
<dbReference type="Gene3D" id="1.25.10.10">
    <property type="entry name" value="Leucine-rich Repeat Variant"/>
    <property type="match status" value="1"/>
</dbReference>
<sequence length="736" mass="80307">MSYKLSYSLPKHDGDVRALKLTADGQLISGSRDGTARIWKHNGVQFEHKATLTGHTHYVTSVEFLPTSPTYPNGLIATGSNDKRICLYTPDVCEPLVALEGHSGTISSLFGVSNELLISSSWDGSCKLWNICAFKCTNTYDVGTKEQPPWAAIYLNSGVLVVGSAEKVIKVYQLDTGLESRVLKGHTDCVRGLEVVDDQHFLSCSNDGIIMKWNAVTGEKIQTFPGHPNFIYNISLNAGILASAGEDGCALVWKGNKAETILHPAQSVWSVAVLPNGDVATGSSDGVVRIFTADDARKATHEELTHYSECVTRVLTKPPGRLSEDDERNVPGPEALAVPGKSHEEIKMIKEDGAVNCYQWNAPEQQWVKIGEVMGAANPGGKSTELEKAYDYVFPVDIEDGKPPLKLYYNKGQDPYVVAQAFIHSHNLPQDYLEQVANHIINSVKGQEPPILNSAYQDPFTGGSRYVPAGFASAPDPDATKLFPISSYVLMEVADLTKIKSKLDETLQTLGTPESSCEEMLDDLVSLGKADTVPSQESITKLKDMLCWPANMIFPVLDLTRLAVRIKQVNKELCCGDPGERLIAMLRSHLVEDNAVNIMMSIRIMANMVVHEHGEELMLSNAHVVYDLINSIFTRGKPKGLQIAVSTLILNMAVLFSNKNDSQGVRTTMVLAENLLPSVSDSQATVRLLVALGTCYSSVKGILSPDTQETLKKLASAGDDQVSKCSRQILDELQKS</sequence>
<organism evidence="9">
    <name type="scientific">Lygus hesperus</name>
    <name type="common">Western plant bug</name>
    <dbReference type="NCBI Taxonomy" id="30085"/>
    <lineage>
        <taxon>Eukaryota</taxon>
        <taxon>Metazoa</taxon>
        <taxon>Ecdysozoa</taxon>
        <taxon>Arthropoda</taxon>
        <taxon>Hexapoda</taxon>
        <taxon>Insecta</taxon>
        <taxon>Pterygota</taxon>
        <taxon>Neoptera</taxon>
        <taxon>Paraneoptera</taxon>
        <taxon>Hemiptera</taxon>
        <taxon>Heteroptera</taxon>
        <taxon>Panheteroptera</taxon>
        <taxon>Cimicomorpha</taxon>
        <taxon>Miridae</taxon>
        <taxon>Mirini</taxon>
        <taxon>Lygus</taxon>
    </lineage>
</organism>
<feature type="domain" description="PFU" evidence="7">
    <location>
        <begin position="359"/>
        <end position="454"/>
    </location>
</feature>
<evidence type="ECO:0000256" key="5">
    <source>
        <dbReference type="ARBA" id="ARBA00022737"/>
    </source>
</evidence>
<evidence type="ECO:0000256" key="3">
    <source>
        <dbReference type="ARBA" id="ARBA00022490"/>
    </source>
</evidence>
<reference evidence="10" key="3">
    <citation type="submission" date="2014-09" db="EMBL/GenBank/DDBJ databases">
        <authorList>
            <person name="Magalhaes I.L.F."/>
            <person name="Oliveira U."/>
            <person name="Santos F.R."/>
            <person name="Vidigal T.H.D.A."/>
            <person name="Brescovit A.D."/>
            <person name="Santos A.J."/>
        </authorList>
    </citation>
    <scope>NUCLEOTIDE SEQUENCE</scope>
</reference>
<evidence type="ECO:0000313" key="10">
    <source>
        <dbReference type="EMBL" id="JAG51537.1"/>
    </source>
</evidence>
<keyword evidence="5" id="KW-0677">Repeat</keyword>
<dbReference type="PROSITE" id="PS51396">
    <property type="entry name" value="PUL"/>
    <property type="match status" value="1"/>
</dbReference>
<dbReference type="InterPro" id="IPR013535">
    <property type="entry name" value="PUL_dom"/>
</dbReference>
<evidence type="ECO:0000256" key="1">
    <source>
        <dbReference type="ARBA" id="ARBA00004496"/>
    </source>
</evidence>
<dbReference type="GO" id="GO:0005737">
    <property type="term" value="C:cytoplasm"/>
    <property type="evidence" value="ECO:0007669"/>
    <property type="project" value="UniProtKB-SubCell"/>
</dbReference>
<name>A0A0A9VQR4_LYGHE</name>
<dbReference type="PROSITE" id="PS51394">
    <property type="entry name" value="PFU"/>
    <property type="match status" value="1"/>
</dbReference>
<dbReference type="PROSITE" id="PS50082">
    <property type="entry name" value="WD_REPEATS_2"/>
    <property type="match status" value="3"/>
</dbReference>
<dbReference type="InterPro" id="IPR019775">
    <property type="entry name" value="WD40_repeat_CS"/>
</dbReference>
<reference evidence="9" key="2">
    <citation type="submission" date="2014-07" db="EMBL/GenBank/DDBJ databases">
        <authorList>
            <person name="Hull J."/>
        </authorList>
    </citation>
    <scope>NUCLEOTIDE SEQUENCE</scope>
</reference>
<dbReference type="GO" id="GO:0043161">
    <property type="term" value="P:proteasome-mediated ubiquitin-dependent protein catabolic process"/>
    <property type="evidence" value="ECO:0007669"/>
    <property type="project" value="TreeGrafter"/>
</dbReference>
<dbReference type="PROSITE" id="PS00678">
    <property type="entry name" value="WD_REPEATS_1"/>
    <property type="match status" value="1"/>
</dbReference>
<dbReference type="GO" id="GO:0043130">
    <property type="term" value="F:ubiquitin binding"/>
    <property type="evidence" value="ECO:0007669"/>
    <property type="project" value="TreeGrafter"/>
</dbReference>
<evidence type="ECO:0000259" key="8">
    <source>
        <dbReference type="PROSITE" id="PS51396"/>
    </source>
</evidence>
<dbReference type="PANTHER" id="PTHR19849:SF0">
    <property type="entry name" value="PHOSPHOLIPASE A-2-ACTIVATING PROTEIN"/>
    <property type="match status" value="1"/>
</dbReference>
<dbReference type="InterPro" id="IPR011989">
    <property type="entry name" value="ARM-like"/>
</dbReference>
<gene>
    <name evidence="9" type="primary">Plaa</name>
    <name evidence="9" type="ORF">CM83_80163</name>
</gene>
<dbReference type="InterPro" id="IPR038122">
    <property type="entry name" value="PFU_sf"/>
</dbReference>
<feature type="repeat" description="WD" evidence="6">
    <location>
        <begin position="183"/>
        <end position="223"/>
    </location>
</feature>
<dbReference type="InterPro" id="IPR015155">
    <property type="entry name" value="PFU"/>
</dbReference>
<dbReference type="EMBL" id="GBRD01014289">
    <property type="protein sequence ID" value="JAG51537.1"/>
    <property type="molecule type" value="Transcribed_RNA"/>
</dbReference>
<dbReference type="GO" id="GO:0010992">
    <property type="term" value="P:ubiquitin recycling"/>
    <property type="evidence" value="ECO:0007669"/>
    <property type="project" value="TreeGrafter"/>
</dbReference>
<dbReference type="EMBL" id="GBHO01044832">
    <property type="protein sequence ID" value="JAF98771.1"/>
    <property type="molecule type" value="Transcribed_RNA"/>
</dbReference>
<feature type="repeat" description="WD" evidence="6">
    <location>
        <begin position="9"/>
        <end position="40"/>
    </location>
</feature>
<dbReference type="AlphaFoldDB" id="A0A0A9VQR4"/>
<dbReference type="Pfam" id="PF08324">
    <property type="entry name" value="PUL"/>
    <property type="match status" value="1"/>
</dbReference>
<accession>A0A0A9VQR4</accession>
<dbReference type="Pfam" id="PF00400">
    <property type="entry name" value="WD40"/>
    <property type="match status" value="6"/>
</dbReference>
<dbReference type="SMART" id="SM00320">
    <property type="entry name" value="WD40"/>
    <property type="match status" value="7"/>
</dbReference>
<comment type="subcellular location">
    <subcellularLocation>
        <location evidence="1">Cytoplasm</location>
    </subcellularLocation>
</comment>
<evidence type="ECO:0000256" key="4">
    <source>
        <dbReference type="ARBA" id="ARBA00022574"/>
    </source>
</evidence>
<dbReference type="SUPFAM" id="SSF50978">
    <property type="entry name" value="WD40 repeat-like"/>
    <property type="match status" value="1"/>
</dbReference>
<feature type="repeat" description="WD" evidence="6">
    <location>
        <begin position="99"/>
        <end position="131"/>
    </location>
</feature>
<keyword evidence="3" id="KW-0963">Cytoplasm</keyword>
<dbReference type="Pfam" id="PF09070">
    <property type="entry name" value="PFU"/>
    <property type="match status" value="1"/>
</dbReference>
<keyword evidence="4 6" id="KW-0853">WD repeat</keyword>
<comment type="similarity">
    <text evidence="2">Belongs to the WD repeat PLAP family.</text>
</comment>
<dbReference type="CDD" id="cd00200">
    <property type="entry name" value="WD40"/>
    <property type="match status" value="1"/>
</dbReference>
<dbReference type="InterPro" id="IPR015943">
    <property type="entry name" value="WD40/YVTN_repeat-like_dom_sf"/>
</dbReference>
<evidence type="ECO:0000256" key="2">
    <source>
        <dbReference type="ARBA" id="ARBA00008495"/>
    </source>
</evidence>
<dbReference type="InterPro" id="IPR036322">
    <property type="entry name" value="WD40_repeat_dom_sf"/>
</dbReference>
<dbReference type="Gene3D" id="3.10.20.870">
    <property type="entry name" value="PFU (PLAA family ubiquitin binding), C-terminal domain"/>
    <property type="match status" value="1"/>
</dbReference>
<dbReference type="InterPro" id="IPR001680">
    <property type="entry name" value="WD40_rpt"/>
</dbReference>
<dbReference type="Gene3D" id="2.130.10.10">
    <property type="entry name" value="YVTN repeat-like/Quinoprotein amine dehydrogenase"/>
    <property type="match status" value="1"/>
</dbReference>
<reference evidence="9" key="1">
    <citation type="journal article" date="2014" name="PLoS ONE">
        <title>Transcriptome-Based Identification of ABC Transporters in the Western Tarnished Plant Bug Lygus hesperus.</title>
        <authorList>
            <person name="Hull J.J."/>
            <person name="Chaney K."/>
            <person name="Geib S.M."/>
            <person name="Fabrick J.A."/>
            <person name="Brent C.S."/>
            <person name="Walsh D."/>
            <person name="Lavine L.C."/>
        </authorList>
    </citation>
    <scope>NUCLEOTIDE SEQUENCE</scope>
</reference>
<dbReference type="PROSITE" id="PS50294">
    <property type="entry name" value="WD_REPEATS_REGION"/>
    <property type="match status" value="1"/>
</dbReference>
<dbReference type="PANTHER" id="PTHR19849">
    <property type="entry name" value="PHOSPHOLIPASE A-2-ACTIVATING PROTEIN"/>
    <property type="match status" value="1"/>
</dbReference>
<dbReference type="GO" id="GO:0005634">
    <property type="term" value="C:nucleus"/>
    <property type="evidence" value="ECO:0007669"/>
    <property type="project" value="TreeGrafter"/>
</dbReference>
<evidence type="ECO:0000313" key="9">
    <source>
        <dbReference type="EMBL" id="JAF98771.1"/>
    </source>
</evidence>